<organism evidence="1 2">
    <name type="scientific">Sulfurimicrobium lacus</name>
    <dbReference type="NCBI Taxonomy" id="2715678"/>
    <lineage>
        <taxon>Bacteria</taxon>
        <taxon>Pseudomonadati</taxon>
        <taxon>Pseudomonadota</taxon>
        <taxon>Betaproteobacteria</taxon>
        <taxon>Nitrosomonadales</taxon>
        <taxon>Sulfuricellaceae</taxon>
        <taxon>Sulfurimicrobium</taxon>
    </lineage>
</organism>
<dbReference type="RefSeq" id="WP_173061209.1">
    <property type="nucleotide sequence ID" value="NZ_AP022853.1"/>
</dbReference>
<proteinExistence type="predicted"/>
<name>A0A6F8VAR5_9PROT</name>
<gene>
    <name evidence="1" type="ORF">SKTS_09820</name>
</gene>
<dbReference type="Pfam" id="PF13289">
    <property type="entry name" value="SIR2_2"/>
    <property type="match status" value="1"/>
</dbReference>
<sequence length="279" mass="30998">MTALQLDAIVAALAEKRAIPYLGPGMLALTVENTVPATAVALAEQLAARTTLPFKIRKNLTAAAQYIENFKHRKTLVTLMNEAFVHQPEPAPLHRHLAGLHLPLIVDAWYDGAMAKALAGQEGWGMLQGVSRAEHRDQWVKYYLPDGTPCDAAQMEQWRTVLYQPIGSVSPAGNYIVSDSDYVEVLTEIDIQSPIPALVQELRKGKGFLFLGCRFDSQLTRSYARQIMKRSSDGPHWAVLPGELAKNEERFLQEQNITRLDMDLNAFFDAVTEIMPVAA</sequence>
<dbReference type="Proteomes" id="UP000502260">
    <property type="component" value="Chromosome"/>
</dbReference>
<protein>
    <submittedName>
        <fullName evidence="1">Transcriptional regulator</fullName>
    </submittedName>
</protein>
<evidence type="ECO:0000313" key="2">
    <source>
        <dbReference type="Proteomes" id="UP000502260"/>
    </source>
</evidence>
<evidence type="ECO:0000313" key="1">
    <source>
        <dbReference type="EMBL" id="BCB26096.1"/>
    </source>
</evidence>
<dbReference type="EMBL" id="AP022853">
    <property type="protein sequence ID" value="BCB26096.1"/>
    <property type="molecule type" value="Genomic_DNA"/>
</dbReference>
<accession>A0A6F8VAR5</accession>
<keyword evidence="2" id="KW-1185">Reference proteome</keyword>
<dbReference type="AlphaFoldDB" id="A0A6F8VAR5"/>
<reference evidence="2" key="1">
    <citation type="submission" date="2020-03" db="EMBL/GenBank/DDBJ databases">
        <title>Complete genome sequence of sulfur-oxidizing bacterium skT11.</title>
        <authorList>
            <person name="Kanda M."/>
            <person name="Kojima H."/>
            <person name="Fukui M."/>
        </authorList>
    </citation>
    <scope>NUCLEOTIDE SEQUENCE [LARGE SCALE GENOMIC DNA]</scope>
    <source>
        <strain evidence="2">skT11</strain>
    </source>
</reference>
<dbReference type="KEGG" id="slac:SKTS_09820"/>